<reference evidence="7" key="1">
    <citation type="submission" date="2017-06" db="EMBL/GenBank/DDBJ databases">
        <authorList>
            <person name="Varghese N."/>
            <person name="Submissions S."/>
        </authorList>
    </citation>
    <scope>NUCLEOTIDE SEQUENCE [LARGE SCALE GENOMIC DNA]</scope>
    <source>
        <strain evidence="7">DSM 15668</strain>
    </source>
</reference>
<dbReference type="Proteomes" id="UP000198405">
    <property type="component" value="Unassembled WGS sequence"/>
</dbReference>
<dbReference type="Pfam" id="PF03819">
    <property type="entry name" value="MazG"/>
    <property type="match status" value="2"/>
</dbReference>
<evidence type="ECO:0000259" key="5">
    <source>
        <dbReference type="Pfam" id="PF03819"/>
    </source>
</evidence>
<dbReference type="Gene3D" id="1.10.287.1080">
    <property type="entry name" value="MazG-like"/>
    <property type="match status" value="2"/>
</dbReference>
<dbReference type="GO" id="GO:0046061">
    <property type="term" value="P:dATP catabolic process"/>
    <property type="evidence" value="ECO:0007669"/>
    <property type="project" value="TreeGrafter"/>
</dbReference>
<dbReference type="AlphaFoldDB" id="A0A238XUY1"/>
<dbReference type="InterPro" id="IPR011551">
    <property type="entry name" value="NTP_PyrPHydrolase_MazG"/>
</dbReference>
<dbReference type="GO" id="GO:0032259">
    <property type="term" value="P:methylation"/>
    <property type="evidence" value="ECO:0007669"/>
    <property type="project" value="UniProtKB-KW"/>
</dbReference>
<dbReference type="GO" id="GO:0046052">
    <property type="term" value="P:UTP catabolic process"/>
    <property type="evidence" value="ECO:0007669"/>
    <property type="project" value="TreeGrafter"/>
</dbReference>
<protein>
    <recommendedName>
        <fullName evidence="4">Nucleoside triphosphate pyrophosphohydrolase</fullName>
        <ecNumber evidence="3">3.6.1.8</ecNumber>
    </recommendedName>
</protein>
<dbReference type="RefSeq" id="WP_089322316.1">
    <property type="nucleotide sequence ID" value="NZ_FZOB01000001.1"/>
</dbReference>
<feature type="domain" description="NTP pyrophosphohydrolase MazG-like" evidence="5">
    <location>
        <begin position="26"/>
        <end position="99"/>
    </location>
</feature>
<dbReference type="GO" id="GO:0047693">
    <property type="term" value="F:ATP diphosphatase activity"/>
    <property type="evidence" value="ECO:0007669"/>
    <property type="project" value="UniProtKB-EC"/>
</dbReference>
<dbReference type="GO" id="GO:0046076">
    <property type="term" value="P:dTTP catabolic process"/>
    <property type="evidence" value="ECO:0007669"/>
    <property type="project" value="TreeGrafter"/>
</dbReference>
<accession>A0A238XUY1</accession>
<dbReference type="NCBIfam" id="NF007113">
    <property type="entry name" value="PRK09562.1"/>
    <property type="match status" value="1"/>
</dbReference>
<dbReference type="InterPro" id="IPR048015">
    <property type="entry name" value="NTP-PPase_MazG-like_N"/>
</dbReference>
<dbReference type="SUPFAM" id="SSF101386">
    <property type="entry name" value="all-alpha NTP pyrophosphatases"/>
    <property type="match status" value="2"/>
</dbReference>
<evidence type="ECO:0000313" key="7">
    <source>
        <dbReference type="Proteomes" id="UP000198405"/>
    </source>
</evidence>
<dbReference type="CDD" id="cd11528">
    <property type="entry name" value="NTP-PPase_MazG_Nterm"/>
    <property type="match status" value="1"/>
</dbReference>
<dbReference type="FunFam" id="1.10.287.1080:FF:000001">
    <property type="entry name" value="Nucleoside triphosphate pyrophosphohydrolase"/>
    <property type="match status" value="1"/>
</dbReference>
<feature type="domain" description="NTP pyrophosphohydrolase MazG-like" evidence="5">
    <location>
        <begin position="160"/>
        <end position="222"/>
    </location>
</feature>
<dbReference type="GO" id="GO:0046047">
    <property type="term" value="P:TTP catabolic process"/>
    <property type="evidence" value="ECO:0007669"/>
    <property type="project" value="TreeGrafter"/>
</dbReference>
<dbReference type="GO" id="GO:0006203">
    <property type="term" value="P:dGTP catabolic process"/>
    <property type="evidence" value="ECO:0007669"/>
    <property type="project" value="TreeGrafter"/>
</dbReference>
<keyword evidence="6" id="KW-0489">Methyltransferase</keyword>
<dbReference type="InterPro" id="IPR048011">
    <property type="entry name" value="NTP-PPase_MazG-like_C"/>
</dbReference>
<sequence>MYTFEDLVKIMEKLRSDDGCPWDREQTHESLLPYLLEETYEFIDSVKSKDFKNMKEELGDILLQVVFHSQIAKEHSKFTIDEVVDEICRKLIFRHPHVFGERKDINSSEDVLKNWDEFKKAEGKHGDSILDGVPKSMPPIERALKLQKKAAKVGFDWKRKEQVMEKVEEEWNELKEAVKSENREKIEEELGDLLFAIVNLSRFLNVDPAIALHRTNQKFVKRFKEMERKAKIEGSSLEKMNLEEMDKLWESVKKEERDVNI</sequence>
<keyword evidence="6" id="KW-0808">Transferase</keyword>
<dbReference type="GO" id="GO:0006950">
    <property type="term" value="P:response to stress"/>
    <property type="evidence" value="ECO:0007669"/>
    <property type="project" value="UniProtKB-ARBA"/>
</dbReference>
<name>A0A238XUY1_9BACT</name>
<comment type="catalytic activity">
    <reaction evidence="1">
        <text>ATP + H2O = AMP + diphosphate + H(+)</text>
        <dbReference type="Rhea" id="RHEA:14245"/>
        <dbReference type="ChEBI" id="CHEBI:15377"/>
        <dbReference type="ChEBI" id="CHEBI:15378"/>
        <dbReference type="ChEBI" id="CHEBI:30616"/>
        <dbReference type="ChEBI" id="CHEBI:33019"/>
        <dbReference type="ChEBI" id="CHEBI:456215"/>
        <dbReference type="EC" id="3.6.1.8"/>
    </reaction>
</comment>
<evidence type="ECO:0000313" key="6">
    <source>
        <dbReference type="EMBL" id="SNR62747.1"/>
    </source>
</evidence>
<dbReference type="NCBIfam" id="TIGR00444">
    <property type="entry name" value="mazG"/>
    <property type="match status" value="1"/>
</dbReference>
<dbReference type="OrthoDB" id="9808939at2"/>
<comment type="similarity">
    <text evidence="2">Belongs to the nucleoside triphosphate pyrophosphohydrolase family.</text>
</comment>
<organism evidence="6 7">
    <name type="scientific">Desulfurobacterium atlanticum</name>
    <dbReference type="NCBI Taxonomy" id="240169"/>
    <lineage>
        <taxon>Bacteria</taxon>
        <taxon>Pseudomonadati</taxon>
        <taxon>Aquificota</taxon>
        <taxon>Aquificia</taxon>
        <taxon>Desulfurobacteriales</taxon>
        <taxon>Desulfurobacteriaceae</taxon>
        <taxon>Desulfurobacterium</taxon>
    </lineage>
</organism>
<dbReference type="FunFam" id="1.10.287.1080:FF:000003">
    <property type="entry name" value="Nucleoside triphosphate pyrophosphohydrolase"/>
    <property type="match status" value="1"/>
</dbReference>
<proteinExistence type="inferred from homology"/>
<evidence type="ECO:0000256" key="4">
    <source>
        <dbReference type="ARBA" id="ARBA00074799"/>
    </source>
</evidence>
<evidence type="ECO:0000256" key="2">
    <source>
        <dbReference type="ARBA" id="ARBA00061115"/>
    </source>
</evidence>
<dbReference type="GO" id="GO:0008168">
    <property type="term" value="F:methyltransferase activity"/>
    <property type="evidence" value="ECO:0007669"/>
    <property type="project" value="UniProtKB-KW"/>
</dbReference>
<dbReference type="PANTHER" id="PTHR30522:SF0">
    <property type="entry name" value="NUCLEOSIDE TRIPHOSPHATE PYROPHOSPHOHYDROLASE"/>
    <property type="match status" value="1"/>
</dbReference>
<evidence type="ECO:0000256" key="3">
    <source>
        <dbReference type="ARBA" id="ARBA00066372"/>
    </source>
</evidence>
<dbReference type="PANTHER" id="PTHR30522">
    <property type="entry name" value="NUCLEOSIDE TRIPHOSPHATE PYROPHOSPHOHYDROLASE"/>
    <property type="match status" value="1"/>
</dbReference>
<dbReference type="EMBL" id="FZOB01000001">
    <property type="protein sequence ID" value="SNR62747.1"/>
    <property type="molecule type" value="Genomic_DNA"/>
</dbReference>
<gene>
    <name evidence="6" type="ORF">SAMN06265340_101290</name>
</gene>
<dbReference type="CDD" id="cd11529">
    <property type="entry name" value="NTP-PPase_MazG_Cterm"/>
    <property type="match status" value="1"/>
</dbReference>
<dbReference type="InterPro" id="IPR004518">
    <property type="entry name" value="MazG-like_dom"/>
</dbReference>
<dbReference type="EC" id="3.6.1.8" evidence="3"/>
<dbReference type="GO" id="GO:0046081">
    <property type="term" value="P:dUTP catabolic process"/>
    <property type="evidence" value="ECO:0007669"/>
    <property type="project" value="TreeGrafter"/>
</dbReference>
<evidence type="ECO:0000256" key="1">
    <source>
        <dbReference type="ARBA" id="ARBA00052141"/>
    </source>
</evidence>
<keyword evidence="7" id="KW-1185">Reference proteome</keyword>